<comment type="similarity">
    <text evidence="1 3">Belongs to the short-chain dehydrogenases/reductases (SDR) family.</text>
</comment>
<keyword evidence="2" id="KW-0560">Oxidoreductase</keyword>
<accession>A0A2H0XDC9</accession>
<dbReference type="InterPro" id="IPR051911">
    <property type="entry name" value="SDR_oxidoreductase"/>
</dbReference>
<dbReference type="CDD" id="cd05374">
    <property type="entry name" value="17beta-HSD-like_SDR_c"/>
    <property type="match status" value="1"/>
</dbReference>
<evidence type="ECO:0000313" key="5">
    <source>
        <dbReference type="Proteomes" id="UP000230340"/>
    </source>
</evidence>
<dbReference type="PRINTS" id="PR00081">
    <property type="entry name" value="GDHRDH"/>
</dbReference>
<reference evidence="5" key="1">
    <citation type="submission" date="2017-09" db="EMBL/GenBank/DDBJ databases">
        <title>Depth-based differentiation of microbial function through sediment-hosted aquifers and enrichment of novel symbionts in the deep terrestrial subsurface.</title>
        <authorList>
            <person name="Probst A.J."/>
            <person name="Ladd B."/>
            <person name="Jarett J.K."/>
            <person name="Geller-Mcgrath D.E."/>
            <person name="Sieber C.M.K."/>
            <person name="Emerson J.B."/>
            <person name="Anantharaman K."/>
            <person name="Thomas B.C."/>
            <person name="Malmstrom R."/>
            <person name="Stieglmeier M."/>
            <person name="Klingl A."/>
            <person name="Woyke T."/>
            <person name="Ryan C.M."/>
            <person name="Banfield J.F."/>
        </authorList>
    </citation>
    <scope>NUCLEOTIDE SEQUENCE [LARGE SCALE GENOMIC DNA]</scope>
</reference>
<protein>
    <recommendedName>
        <fullName evidence="6">Short-chain dehydrogenase</fullName>
    </recommendedName>
</protein>
<evidence type="ECO:0000256" key="3">
    <source>
        <dbReference type="RuleBase" id="RU000363"/>
    </source>
</evidence>
<sequence>MKEKVVLITGCSRGLGKSLAEKLSSGGFIVYAGVKGEEDVKTLQNIWKDSFKDIHSINIDITNDDDCKKTVQKIISKEKRIDVLINNAGIALVGPSESFSVKDYQSILNINAVGAFRLIKEVVPHMRSQESGRIINITSLNGSISLPNFGLYSSSKFALEGLSLALYHELPKGVFVTNIAPGAIESDSGESKKLPHVPAREKFLILKLLMPMVSKDKIARTIIDVINDRKPPARILLGNDSYITSFLYRFLPRRVWELLLGFIYHR</sequence>
<comment type="caution">
    <text evidence="4">The sequence shown here is derived from an EMBL/GenBank/DDBJ whole genome shotgun (WGS) entry which is preliminary data.</text>
</comment>
<dbReference type="InterPro" id="IPR036291">
    <property type="entry name" value="NAD(P)-bd_dom_sf"/>
</dbReference>
<dbReference type="PANTHER" id="PTHR43976:SF16">
    <property type="entry name" value="SHORT-CHAIN DEHYDROGENASE_REDUCTASE FAMILY PROTEIN"/>
    <property type="match status" value="1"/>
</dbReference>
<dbReference type="Proteomes" id="UP000230340">
    <property type="component" value="Unassembled WGS sequence"/>
</dbReference>
<name>A0A2H0XDC9_UNCKA</name>
<evidence type="ECO:0000256" key="2">
    <source>
        <dbReference type="ARBA" id="ARBA00023002"/>
    </source>
</evidence>
<evidence type="ECO:0008006" key="6">
    <source>
        <dbReference type="Google" id="ProtNLM"/>
    </source>
</evidence>
<evidence type="ECO:0000313" key="4">
    <source>
        <dbReference type="EMBL" id="PIS22923.1"/>
    </source>
</evidence>
<dbReference type="InterPro" id="IPR002347">
    <property type="entry name" value="SDR_fam"/>
</dbReference>
<proteinExistence type="inferred from homology"/>
<dbReference type="PRINTS" id="PR00080">
    <property type="entry name" value="SDRFAMILY"/>
</dbReference>
<evidence type="ECO:0000256" key="1">
    <source>
        <dbReference type="ARBA" id="ARBA00006484"/>
    </source>
</evidence>
<gene>
    <name evidence="4" type="ORF">COT49_02840</name>
</gene>
<organism evidence="4 5">
    <name type="scientific">candidate division WWE3 bacterium CG08_land_8_20_14_0_20_40_13</name>
    <dbReference type="NCBI Taxonomy" id="1975084"/>
    <lineage>
        <taxon>Bacteria</taxon>
        <taxon>Katanobacteria</taxon>
    </lineage>
</organism>
<dbReference type="PANTHER" id="PTHR43976">
    <property type="entry name" value="SHORT CHAIN DEHYDROGENASE"/>
    <property type="match status" value="1"/>
</dbReference>
<dbReference type="AlphaFoldDB" id="A0A2H0XDC9"/>
<dbReference type="EMBL" id="PEYT01000024">
    <property type="protein sequence ID" value="PIS22923.1"/>
    <property type="molecule type" value="Genomic_DNA"/>
</dbReference>
<dbReference type="SUPFAM" id="SSF51735">
    <property type="entry name" value="NAD(P)-binding Rossmann-fold domains"/>
    <property type="match status" value="1"/>
</dbReference>
<dbReference type="Gene3D" id="3.40.50.720">
    <property type="entry name" value="NAD(P)-binding Rossmann-like Domain"/>
    <property type="match status" value="1"/>
</dbReference>
<dbReference type="GO" id="GO:0016491">
    <property type="term" value="F:oxidoreductase activity"/>
    <property type="evidence" value="ECO:0007669"/>
    <property type="project" value="UniProtKB-KW"/>
</dbReference>
<dbReference type="Pfam" id="PF00106">
    <property type="entry name" value="adh_short"/>
    <property type="match status" value="1"/>
</dbReference>